<evidence type="ECO:0000313" key="2">
    <source>
        <dbReference type="Proteomes" id="UP000694925"/>
    </source>
</evidence>
<organism evidence="2 3">
    <name type="scientific">Ceratina calcarata</name>
    <dbReference type="NCBI Taxonomy" id="156304"/>
    <lineage>
        <taxon>Eukaryota</taxon>
        <taxon>Metazoa</taxon>
        <taxon>Ecdysozoa</taxon>
        <taxon>Arthropoda</taxon>
        <taxon>Hexapoda</taxon>
        <taxon>Insecta</taxon>
        <taxon>Pterygota</taxon>
        <taxon>Neoptera</taxon>
        <taxon>Endopterygota</taxon>
        <taxon>Hymenoptera</taxon>
        <taxon>Apocrita</taxon>
        <taxon>Aculeata</taxon>
        <taxon>Apoidea</taxon>
        <taxon>Anthophila</taxon>
        <taxon>Apidae</taxon>
        <taxon>Ceratina</taxon>
        <taxon>Zadontomerus</taxon>
    </lineage>
</organism>
<proteinExistence type="predicted"/>
<dbReference type="RefSeq" id="XP_026668145.1">
    <property type="nucleotide sequence ID" value="XM_026812344.1"/>
</dbReference>
<evidence type="ECO:0000313" key="3">
    <source>
        <dbReference type="RefSeq" id="XP_026668145.1"/>
    </source>
</evidence>
<evidence type="ECO:0000256" key="1">
    <source>
        <dbReference type="SAM" id="MobiDB-lite"/>
    </source>
</evidence>
<name>A0AAJ7RZH1_9HYME</name>
<keyword evidence="2" id="KW-1185">Reference proteome</keyword>
<feature type="region of interest" description="Disordered" evidence="1">
    <location>
        <begin position="1"/>
        <end position="34"/>
    </location>
</feature>
<dbReference type="AlphaFoldDB" id="A0AAJ7RZH1"/>
<gene>
    <name evidence="3" type="primary">LOC113464148</name>
</gene>
<feature type="compositionally biased region" description="Basic and acidic residues" evidence="1">
    <location>
        <begin position="1"/>
        <end position="20"/>
    </location>
</feature>
<sequence length="111" mass="12549">MRSRGDERTVASASRRDAAESVRSVARIRQKNDKQSATTWRLFRRELAVPARKVAEMSGKHEEYPVPCDGTLGLYLDKYVRSRGERTRKGRAAADELSTNQTAMELCCRSS</sequence>
<reference evidence="3" key="1">
    <citation type="submission" date="2025-08" db="UniProtKB">
        <authorList>
            <consortium name="RefSeq"/>
        </authorList>
    </citation>
    <scope>IDENTIFICATION</scope>
    <source>
        <tissue evidence="3">Whole body</tissue>
    </source>
</reference>
<dbReference type="KEGG" id="ccal:113464148"/>
<accession>A0AAJ7RZH1</accession>
<dbReference type="GeneID" id="113464148"/>
<dbReference type="Proteomes" id="UP000694925">
    <property type="component" value="Unplaced"/>
</dbReference>
<protein>
    <submittedName>
        <fullName evidence="3">Uncharacterized protein LOC113464148</fullName>
    </submittedName>
</protein>